<sequence>MNSFTNVAIKFAATKFSTINNDEDVSQRNILMADKYDVVVFVDDGDDEDDGVNNDDDDDDDVNDDHHHCNLS</sequence>
<dbReference type="VEuPathDB" id="VectorBase:SSCA003965"/>
<feature type="region of interest" description="Disordered" evidence="1">
    <location>
        <begin position="44"/>
        <end position="72"/>
    </location>
</feature>
<proteinExistence type="predicted"/>
<dbReference type="Proteomes" id="UP000616769">
    <property type="component" value="Unassembled WGS sequence"/>
</dbReference>
<comment type="caution">
    <text evidence="2">The sequence shown here is derived from an EMBL/GenBank/DDBJ whole genome shotgun (WGS) entry which is preliminary data.</text>
</comment>
<dbReference type="EMBL" id="JXLN01010937">
    <property type="protein sequence ID" value="KPM06555.1"/>
    <property type="molecule type" value="Genomic_DNA"/>
</dbReference>
<evidence type="ECO:0000313" key="2">
    <source>
        <dbReference type="EMBL" id="KPM06555.1"/>
    </source>
</evidence>
<reference evidence="2 3" key="1">
    <citation type="journal article" date="2015" name="Parasit. Vectors">
        <title>Draft genome of the scabies mite.</title>
        <authorList>
            <person name="Rider S.D.Jr."/>
            <person name="Morgan M.S."/>
            <person name="Arlian L.G."/>
        </authorList>
    </citation>
    <scope>NUCLEOTIDE SEQUENCE [LARGE SCALE GENOMIC DNA]</scope>
    <source>
        <strain evidence="2">Arlian Lab</strain>
    </source>
</reference>
<evidence type="ECO:0000256" key="1">
    <source>
        <dbReference type="SAM" id="MobiDB-lite"/>
    </source>
</evidence>
<name>A0A132A7D8_SARSC</name>
<dbReference type="AlphaFoldDB" id="A0A132A7D8"/>
<evidence type="ECO:0000313" key="3">
    <source>
        <dbReference type="Proteomes" id="UP000616769"/>
    </source>
</evidence>
<accession>A0A132A7D8</accession>
<organism evidence="2 3">
    <name type="scientific">Sarcoptes scabiei</name>
    <name type="common">Itch mite</name>
    <name type="synonym">Acarus scabiei</name>
    <dbReference type="NCBI Taxonomy" id="52283"/>
    <lineage>
        <taxon>Eukaryota</taxon>
        <taxon>Metazoa</taxon>
        <taxon>Ecdysozoa</taxon>
        <taxon>Arthropoda</taxon>
        <taxon>Chelicerata</taxon>
        <taxon>Arachnida</taxon>
        <taxon>Acari</taxon>
        <taxon>Acariformes</taxon>
        <taxon>Sarcoptiformes</taxon>
        <taxon>Astigmata</taxon>
        <taxon>Psoroptidia</taxon>
        <taxon>Sarcoptoidea</taxon>
        <taxon>Sarcoptidae</taxon>
        <taxon>Sarcoptinae</taxon>
        <taxon>Sarcoptes</taxon>
    </lineage>
</organism>
<feature type="compositionally biased region" description="Acidic residues" evidence="1">
    <location>
        <begin position="44"/>
        <end position="63"/>
    </location>
</feature>
<gene>
    <name evidence="2" type="ORF">QR98_0050320</name>
</gene>
<protein>
    <submittedName>
        <fullName evidence="2">Uncharacterized protein</fullName>
    </submittedName>
</protein>